<name>A0A8D8QFD8_9HEMI</name>
<dbReference type="EMBL" id="HBUF01075073">
    <property type="protein sequence ID" value="CAG6630872.1"/>
    <property type="molecule type" value="Transcribed_RNA"/>
</dbReference>
<dbReference type="EMBL" id="HBUF01075076">
    <property type="protein sequence ID" value="CAG6630884.1"/>
    <property type="molecule type" value="Transcribed_RNA"/>
</dbReference>
<accession>A0A8D8QFD8</accession>
<organism evidence="1">
    <name type="scientific">Cacopsylla melanoneura</name>
    <dbReference type="NCBI Taxonomy" id="428564"/>
    <lineage>
        <taxon>Eukaryota</taxon>
        <taxon>Metazoa</taxon>
        <taxon>Ecdysozoa</taxon>
        <taxon>Arthropoda</taxon>
        <taxon>Hexapoda</taxon>
        <taxon>Insecta</taxon>
        <taxon>Pterygota</taxon>
        <taxon>Neoptera</taxon>
        <taxon>Paraneoptera</taxon>
        <taxon>Hemiptera</taxon>
        <taxon>Sternorrhyncha</taxon>
        <taxon>Psylloidea</taxon>
        <taxon>Psyllidae</taxon>
        <taxon>Psyllinae</taxon>
        <taxon>Cacopsylla</taxon>
    </lineage>
</organism>
<reference evidence="1" key="1">
    <citation type="submission" date="2021-05" db="EMBL/GenBank/DDBJ databases">
        <authorList>
            <person name="Alioto T."/>
            <person name="Alioto T."/>
            <person name="Gomez Garrido J."/>
        </authorList>
    </citation>
    <scope>NUCLEOTIDE SEQUENCE</scope>
</reference>
<dbReference type="EMBL" id="HBUF01075075">
    <property type="protein sequence ID" value="CAG6630880.1"/>
    <property type="molecule type" value="Transcribed_RNA"/>
</dbReference>
<dbReference type="EMBL" id="HBUF01075077">
    <property type="protein sequence ID" value="CAG6630888.1"/>
    <property type="molecule type" value="Transcribed_RNA"/>
</dbReference>
<sequence length="117" mass="12850">MVSAVSRGGPFRRISHPTSLLHHQQGTTSGYACVYCMRRTVCGSCGYADGGSVLTTGQVQVRSKLAVALPPFLLRGFHQSRRTKRGLHEPNRVLHEVHRTGLDSKTTYCGSGVYYRA</sequence>
<dbReference type="EMBL" id="HBUF01075078">
    <property type="protein sequence ID" value="CAG6630892.1"/>
    <property type="molecule type" value="Transcribed_RNA"/>
</dbReference>
<evidence type="ECO:0000313" key="1">
    <source>
        <dbReference type="EMBL" id="CAG6630876.1"/>
    </source>
</evidence>
<proteinExistence type="predicted"/>
<protein>
    <submittedName>
        <fullName evidence="1">Uncharacterized protein</fullName>
    </submittedName>
</protein>
<dbReference type="PROSITE" id="PS51257">
    <property type="entry name" value="PROKAR_LIPOPROTEIN"/>
    <property type="match status" value="1"/>
</dbReference>
<dbReference type="EMBL" id="HBUF01075074">
    <property type="protein sequence ID" value="CAG6630876.1"/>
    <property type="molecule type" value="Transcribed_RNA"/>
</dbReference>
<dbReference type="AlphaFoldDB" id="A0A8D8QFD8"/>